<protein>
    <submittedName>
        <fullName evidence="2">Transposase</fullName>
    </submittedName>
</protein>
<evidence type="ECO:0000313" key="2">
    <source>
        <dbReference type="EMBL" id="HIV25153.1"/>
    </source>
</evidence>
<name>A0A9D1TAJ3_9FIRM</name>
<gene>
    <name evidence="2" type="ORF">IAB71_05105</name>
</gene>
<dbReference type="InterPro" id="IPR029261">
    <property type="entry name" value="Transposase_Znf"/>
</dbReference>
<evidence type="ECO:0000313" key="3">
    <source>
        <dbReference type="Proteomes" id="UP000824169"/>
    </source>
</evidence>
<dbReference type="AlphaFoldDB" id="A0A9D1TAJ3"/>
<dbReference type="EMBL" id="DVOO01000013">
    <property type="protein sequence ID" value="HIV25153.1"/>
    <property type="molecule type" value="Genomic_DNA"/>
</dbReference>
<dbReference type="Proteomes" id="UP000824169">
    <property type="component" value="Unassembled WGS sequence"/>
</dbReference>
<feature type="domain" description="Transposase IS204/IS1001/IS1096/IS1165 zinc-finger" evidence="1">
    <location>
        <begin position="39"/>
        <end position="81"/>
    </location>
</feature>
<dbReference type="Pfam" id="PF14690">
    <property type="entry name" value="Zn_ribbon_ISL3"/>
    <property type="match status" value="1"/>
</dbReference>
<reference evidence="2" key="2">
    <citation type="journal article" date="2021" name="PeerJ">
        <title>Extensive microbial diversity within the chicken gut microbiome revealed by metagenomics and culture.</title>
        <authorList>
            <person name="Gilroy R."/>
            <person name="Ravi A."/>
            <person name="Getino M."/>
            <person name="Pursley I."/>
            <person name="Horton D.L."/>
            <person name="Alikhan N.F."/>
            <person name="Baker D."/>
            <person name="Gharbi K."/>
            <person name="Hall N."/>
            <person name="Watson M."/>
            <person name="Adriaenssens E.M."/>
            <person name="Foster-Nyarko E."/>
            <person name="Jarju S."/>
            <person name="Secka A."/>
            <person name="Antonio M."/>
            <person name="Oren A."/>
            <person name="Chaudhuri R.R."/>
            <person name="La Ragione R."/>
            <person name="Hildebrand F."/>
            <person name="Pallen M.J."/>
        </authorList>
    </citation>
    <scope>NUCLEOTIDE SEQUENCE</scope>
    <source>
        <strain evidence="2">CHK188-20938</strain>
    </source>
</reference>
<organism evidence="2 3">
    <name type="scientific">Candidatus Scatomonas pullistercoris</name>
    <dbReference type="NCBI Taxonomy" id="2840920"/>
    <lineage>
        <taxon>Bacteria</taxon>
        <taxon>Bacillati</taxon>
        <taxon>Bacillota</taxon>
        <taxon>Clostridia</taxon>
        <taxon>Lachnospirales</taxon>
        <taxon>Lachnospiraceae</taxon>
        <taxon>Lachnospiraceae incertae sedis</taxon>
        <taxon>Candidatus Scatomonas</taxon>
    </lineage>
</organism>
<accession>A0A9D1TAJ3</accession>
<sequence>MYKKKFIPIRSLAASFCQIQKYQESEREVHIFARSVCRTAACPRCDHISSHLHATYQRIIQTLPVHGKYTCLHVTAYKYNCVNSTCSQKVFMESLPFAAPSQVRTNDLTALILAASVFLSDDGVSRVLETAGIRVSNDTVRRISTSFLCRLPSSLPDRRSCRGFSPAERRRGEQLAEQLQNRKKIRLSRPGAARYYGERIGDILPAPLLHAGNFCALRYFLEQMMKIFPCSF</sequence>
<comment type="caution">
    <text evidence="2">The sequence shown here is derived from an EMBL/GenBank/DDBJ whole genome shotgun (WGS) entry which is preliminary data.</text>
</comment>
<proteinExistence type="predicted"/>
<reference evidence="2" key="1">
    <citation type="submission" date="2020-10" db="EMBL/GenBank/DDBJ databases">
        <authorList>
            <person name="Gilroy R."/>
        </authorList>
    </citation>
    <scope>NUCLEOTIDE SEQUENCE</scope>
    <source>
        <strain evidence="2">CHK188-20938</strain>
    </source>
</reference>
<evidence type="ECO:0000259" key="1">
    <source>
        <dbReference type="Pfam" id="PF14690"/>
    </source>
</evidence>